<dbReference type="SUPFAM" id="SSF56935">
    <property type="entry name" value="Porins"/>
    <property type="match status" value="1"/>
</dbReference>
<dbReference type="SUPFAM" id="SSF49452">
    <property type="entry name" value="Starch-binding domain-like"/>
    <property type="match status" value="1"/>
</dbReference>
<evidence type="ECO:0000256" key="1">
    <source>
        <dbReference type="ARBA" id="ARBA00004442"/>
    </source>
</evidence>
<dbReference type="RefSeq" id="WP_345027599.1">
    <property type="nucleotide sequence ID" value="NZ_BAABEY010000015.1"/>
</dbReference>
<feature type="domain" description="TonB-dependent receptor plug" evidence="4">
    <location>
        <begin position="152"/>
        <end position="233"/>
    </location>
</feature>
<organism evidence="6 7">
    <name type="scientific">Ravibacter arvi</name>
    <dbReference type="NCBI Taxonomy" id="2051041"/>
    <lineage>
        <taxon>Bacteria</taxon>
        <taxon>Pseudomonadati</taxon>
        <taxon>Bacteroidota</taxon>
        <taxon>Cytophagia</taxon>
        <taxon>Cytophagales</taxon>
        <taxon>Spirosomataceae</taxon>
        <taxon>Ravibacter</taxon>
    </lineage>
</organism>
<evidence type="ECO:0000313" key="6">
    <source>
        <dbReference type="EMBL" id="GAA4436318.1"/>
    </source>
</evidence>
<dbReference type="InterPro" id="IPR037066">
    <property type="entry name" value="Plug_dom_sf"/>
</dbReference>
<accession>A0ABP8LUM2</accession>
<dbReference type="Pfam" id="PF13620">
    <property type="entry name" value="CarboxypepD_reg"/>
    <property type="match status" value="1"/>
</dbReference>
<evidence type="ECO:0000256" key="2">
    <source>
        <dbReference type="ARBA" id="ARBA00023136"/>
    </source>
</evidence>
<dbReference type="PANTHER" id="PTHR40980:SF4">
    <property type="entry name" value="TONB-DEPENDENT RECEPTOR-LIKE BETA-BARREL DOMAIN-CONTAINING PROTEIN"/>
    <property type="match status" value="1"/>
</dbReference>
<keyword evidence="3" id="KW-0998">Cell outer membrane</keyword>
<evidence type="ECO:0000256" key="3">
    <source>
        <dbReference type="ARBA" id="ARBA00023237"/>
    </source>
</evidence>
<dbReference type="Proteomes" id="UP001501508">
    <property type="component" value="Unassembled WGS sequence"/>
</dbReference>
<proteinExistence type="predicted"/>
<dbReference type="InterPro" id="IPR041700">
    <property type="entry name" value="OMP_b-brl_3"/>
</dbReference>
<dbReference type="InterPro" id="IPR036942">
    <property type="entry name" value="Beta-barrel_TonB_sf"/>
</dbReference>
<comment type="caution">
    <text evidence="6">The sequence shown here is derived from an EMBL/GenBank/DDBJ whole genome shotgun (WGS) entry which is preliminary data.</text>
</comment>
<name>A0ABP8LUM2_9BACT</name>
<evidence type="ECO:0000313" key="7">
    <source>
        <dbReference type="Proteomes" id="UP001501508"/>
    </source>
</evidence>
<dbReference type="EMBL" id="BAABEY010000015">
    <property type="protein sequence ID" value="GAA4436318.1"/>
    <property type="molecule type" value="Genomic_DNA"/>
</dbReference>
<gene>
    <name evidence="6" type="ORF">GCM10023091_14080</name>
</gene>
<comment type="subcellular location">
    <subcellularLocation>
        <location evidence="1">Cell outer membrane</location>
    </subcellularLocation>
</comment>
<reference evidence="7" key="1">
    <citation type="journal article" date="2019" name="Int. J. Syst. Evol. Microbiol.">
        <title>The Global Catalogue of Microorganisms (GCM) 10K type strain sequencing project: providing services to taxonomists for standard genome sequencing and annotation.</title>
        <authorList>
            <consortium name="The Broad Institute Genomics Platform"/>
            <consortium name="The Broad Institute Genome Sequencing Center for Infectious Disease"/>
            <person name="Wu L."/>
            <person name="Ma J."/>
        </authorList>
    </citation>
    <scope>NUCLEOTIDE SEQUENCE [LARGE SCALE GENOMIC DNA]</scope>
    <source>
        <strain evidence="7">JCM 31920</strain>
    </source>
</reference>
<keyword evidence="2" id="KW-0472">Membrane</keyword>
<dbReference type="InterPro" id="IPR013784">
    <property type="entry name" value="Carb-bd-like_fold"/>
</dbReference>
<evidence type="ECO:0000259" key="5">
    <source>
        <dbReference type="Pfam" id="PF14905"/>
    </source>
</evidence>
<dbReference type="PANTHER" id="PTHR40980">
    <property type="entry name" value="PLUG DOMAIN-CONTAINING PROTEIN"/>
    <property type="match status" value="1"/>
</dbReference>
<evidence type="ECO:0000259" key="4">
    <source>
        <dbReference type="Pfam" id="PF07715"/>
    </source>
</evidence>
<dbReference type="Gene3D" id="2.40.170.20">
    <property type="entry name" value="TonB-dependent receptor, beta-barrel domain"/>
    <property type="match status" value="1"/>
</dbReference>
<dbReference type="Pfam" id="PF14905">
    <property type="entry name" value="OMP_b-brl_3"/>
    <property type="match status" value="1"/>
</dbReference>
<dbReference type="InterPro" id="IPR012910">
    <property type="entry name" value="Plug_dom"/>
</dbReference>
<dbReference type="Pfam" id="PF07715">
    <property type="entry name" value="Plug"/>
    <property type="match status" value="1"/>
</dbReference>
<sequence>MKIQLSALHWLALLLSLLAFEKKTLGQENVPVYRVRGMLEDSLSGQALDFITINLLEANETPVKAGYTKSDGTFTLAGVREGRYTLLAVGVGYKARRIPLLVSGNSANAIDLGKILLGPETVGLKELKVTATRQIVRQEVDRITYDLQADPESKVNSVLDMMRKVPYLALDADNNIVMKGSTDFRILINGKPSSMVERNYKEVLRTIPASTIERIEVITTPPAKYDAEGLAGIINIITNKKLDNGYNGSVNVSERFPAGGPSLGGSFSVKTGKLGMTAMAGANIYNTPSARTWIDRNTIGTDPTFLWQQGSASEDSRGGYFGYEVSYELDTLNLISGQFNLNGNRTKGQRDQSSRLTGEKDVLQQYFLDNRNEGRGRGMDASLNYQKAFRADKNRLLTFSYRYYSFGNDMATALSISDRIDYDLPDYRQVNDQKFAEQTFQLDYVYPIKKWTMEAGLKAILRKNNSDFQHRSWDADKGEFETDPLMSNRFTNEQNVYGAYNTYQYNLKNWSFKAGARLEQTIMTADFVSSETFVKQNYLNLIPSASISRKFKKNNNGINLGYTQRIQRPGIYKLNPFVDRSNPNFERTGNPNLRNELVNDLQLSYNQAKKGSFNISIGGMFFRDLIFQVSTYDAATGINRTTYGNTGSARLLMTQMSFNYPITKKWSYNMNARVAHGKVTGTVNGVTITNSGIMAQVFAATSYRFEKSWRLNANISAYNGGINLQGKSNGASFTSFSGSKDLMKDQLSLSVSVNNPFRKFRTDRRTTSGPDFMQTSFRNDYFRSFNLSVNYKFGKLKDAVKKNKRGIRNDDVQNGG</sequence>
<feature type="domain" description="Outer membrane protein beta-barrel" evidence="5">
    <location>
        <begin position="392"/>
        <end position="791"/>
    </location>
</feature>
<keyword evidence="7" id="KW-1185">Reference proteome</keyword>
<protein>
    <submittedName>
        <fullName evidence="6">Outer membrane beta-barrel family protein</fullName>
    </submittedName>
</protein>
<dbReference type="Gene3D" id="2.170.130.10">
    <property type="entry name" value="TonB-dependent receptor, plug domain"/>
    <property type="match status" value="1"/>
</dbReference>